<keyword evidence="1" id="KW-0472">Membrane</keyword>
<organism evidence="2 3">
    <name type="scientific">Brassica rapa subsp. trilocularis</name>
    <dbReference type="NCBI Taxonomy" id="1813537"/>
    <lineage>
        <taxon>Eukaryota</taxon>
        <taxon>Viridiplantae</taxon>
        <taxon>Streptophyta</taxon>
        <taxon>Embryophyta</taxon>
        <taxon>Tracheophyta</taxon>
        <taxon>Spermatophyta</taxon>
        <taxon>Magnoliopsida</taxon>
        <taxon>eudicotyledons</taxon>
        <taxon>Gunneridae</taxon>
        <taxon>Pentapetalae</taxon>
        <taxon>rosids</taxon>
        <taxon>malvids</taxon>
        <taxon>Brassicales</taxon>
        <taxon>Brassicaceae</taxon>
        <taxon>Brassiceae</taxon>
        <taxon>Brassica</taxon>
    </lineage>
</organism>
<feature type="transmembrane region" description="Helical" evidence="1">
    <location>
        <begin position="129"/>
        <end position="152"/>
    </location>
</feature>
<gene>
    <name evidence="2" type="primary">A09g513940.1_BraROA</name>
    <name evidence="2" type="ORF">IGI04_036656</name>
</gene>
<protein>
    <submittedName>
        <fullName evidence="2">Uncharacterized protein</fullName>
    </submittedName>
</protein>
<name>A0ABQ7LF32_BRACM</name>
<dbReference type="Proteomes" id="UP000823674">
    <property type="component" value="Chromosome A09"/>
</dbReference>
<evidence type="ECO:0000313" key="2">
    <source>
        <dbReference type="EMBL" id="KAG5385186.1"/>
    </source>
</evidence>
<keyword evidence="1" id="KW-0812">Transmembrane</keyword>
<keyword evidence="3" id="KW-1185">Reference proteome</keyword>
<accession>A0ABQ7LF32</accession>
<comment type="caution">
    <text evidence="2">The sequence shown here is derived from an EMBL/GenBank/DDBJ whole genome shotgun (WGS) entry which is preliminary data.</text>
</comment>
<reference evidence="2 3" key="1">
    <citation type="submission" date="2021-03" db="EMBL/GenBank/DDBJ databases">
        <authorList>
            <person name="King G.J."/>
            <person name="Bancroft I."/>
            <person name="Baten A."/>
            <person name="Bloomfield J."/>
            <person name="Borpatragohain P."/>
            <person name="He Z."/>
            <person name="Irish N."/>
            <person name="Irwin J."/>
            <person name="Liu K."/>
            <person name="Mauleon R.P."/>
            <person name="Moore J."/>
            <person name="Morris R."/>
            <person name="Ostergaard L."/>
            <person name="Wang B."/>
            <person name="Wells R."/>
        </authorList>
    </citation>
    <scope>NUCLEOTIDE SEQUENCE [LARGE SCALE GENOMIC DNA]</scope>
    <source>
        <strain evidence="2">R-o-18</strain>
        <tissue evidence="2">Leaf</tissue>
    </source>
</reference>
<evidence type="ECO:0000256" key="1">
    <source>
        <dbReference type="SAM" id="Phobius"/>
    </source>
</evidence>
<dbReference type="EMBL" id="JADBGQ010000008">
    <property type="protein sequence ID" value="KAG5385186.1"/>
    <property type="molecule type" value="Genomic_DNA"/>
</dbReference>
<proteinExistence type="predicted"/>
<evidence type="ECO:0000313" key="3">
    <source>
        <dbReference type="Proteomes" id="UP000823674"/>
    </source>
</evidence>
<keyword evidence="1" id="KW-1133">Transmembrane helix</keyword>
<sequence>MDRTTSHLSIVTTSSLPSLEQAVDFPQNVGNRLHFIILFFKYPQITGLPHGLCGDLLLLVCLEPGAQQPRGLRFLNRLLHTRTFPLLHTMVGLPLVCLEPGAQQPRGLRFLNQLLHTSIFPLLHTMVQVFLLSWIGVYASYLGILKLLYSAFRHESNASMGLAMAFVESESLDSHPPPTPSVHDYLLVSPAQRLLLSPSLLGAITLTAFMMNRVKKALGGGALDEVRESSPYTSASNESLHQIGFELREELVLCGSYSSGSDEPGSDTI</sequence>